<feature type="domain" description="Glutamyl/glutaminyl-tRNA synthetase class Ib catalytic" evidence="11">
    <location>
        <begin position="69"/>
        <end position="386"/>
    </location>
</feature>
<comment type="subcellular location">
    <subcellularLocation>
        <location evidence="1">Mitochondrion</location>
    </subcellularLocation>
</comment>
<evidence type="ECO:0000259" key="11">
    <source>
        <dbReference type="Pfam" id="PF00749"/>
    </source>
</evidence>
<evidence type="ECO:0000256" key="8">
    <source>
        <dbReference type="ARBA" id="ARBA00023146"/>
    </source>
</evidence>
<protein>
    <recommendedName>
        <fullName evidence="3">glutamate--tRNA ligase</fullName>
        <ecNumber evidence="3">6.1.1.17</ecNumber>
    </recommendedName>
    <alternativeName>
        <fullName evidence="9">Glutamyl-tRNA synthetase</fullName>
    </alternativeName>
</protein>
<evidence type="ECO:0000256" key="2">
    <source>
        <dbReference type="ARBA" id="ARBA00007894"/>
    </source>
</evidence>
<dbReference type="EMBL" id="HBEC01034223">
    <property type="protein sequence ID" value="CAD8301119.1"/>
    <property type="molecule type" value="Transcribed_RNA"/>
</dbReference>
<reference evidence="15" key="1">
    <citation type="submission" date="2021-01" db="EMBL/GenBank/DDBJ databases">
        <authorList>
            <person name="Corre E."/>
            <person name="Pelletier E."/>
            <person name="Niang G."/>
            <person name="Scheremetjew M."/>
            <person name="Finn R."/>
            <person name="Kale V."/>
            <person name="Holt S."/>
            <person name="Cochrane G."/>
            <person name="Meng A."/>
            <person name="Brown T."/>
            <person name="Cohen L."/>
        </authorList>
    </citation>
    <scope>NUCLEOTIDE SEQUENCE</scope>
    <source>
        <strain evidence="15">CCMP219</strain>
    </source>
</reference>
<dbReference type="AlphaFoldDB" id="A0A6U2I0E7"/>
<dbReference type="InterPro" id="IPR001412">
    <property type="entry name" value="aa-tRNA-synth_I_CS"/>
</dbReference>
<dbReference type="EC" id="6.1.1.17" evidence="3"/>
<dbReference type="InterPro" id="IPR020751">
    <property type="entry name" value="aa-tRNA-synth_I_codon-bd_sub2"/>
</dbReference>
<dbReference type="PANTHER" id="PTHR43311">
    <property type="entry name" value="GLUTAMATE--TRNA LIGASE"/>
    <property type="match status" value="1"/>
</dbReference>
<dbReference type="SUPFAM" id="SSF52374">
    <property type="entry name" value="Nucleotidylyl transferase"/>
    <property type="match status" value="1"/>
</dbReference>
<dbReference type="GO" id="GO:0004818">
    <property type="term" value="F:glutamate-tRNA ligase activity"/>
    <property type="evidence" value="ECO:0007669"/>
    <property type="project" value="UniProtKB-EC"/>
</dbReference>
<dbReference type="GO" id="GO:0008270">
    <property type="term" value="F:zinc ion binding"/>
    <property type="evidence" value="ECO:0007669"/>
    <property type="project" value="InterPro"/>
</dbReference>
<dbReference type="PANTHER" id="PTHR43311:SF2">
    <property type="entry name" value="GLUTAMATE--TRNA LIGASE, MITOCHONDRIAL-RELATED"/>
    <property type="match status" value="1"/>
</dbReference>
<evidence type="ECO:0000259" key="12">
    <source>
        <dbReference type="Pfam" id="PF19269"/>
    </source>
</evidence>
<dbReference type="NCBIfam" id="TIGR00464">
    <property type="entry name" value="gltX_bact"/>
    <property type="match status" value="1"/>
</dbReference>
<dbReference type="GO" id="GO:0005524">
    <property type="term" value="F:ATP binding"/>
    <property type="evidence" value="ECO:0007669"/>
    <property type="project" value="UniProtKB-KW"/>
</dbReference>
<evidence type="ECO:0000256" key="10">
    <source>
        <dbReference type="RuleBase" id="RU363037"/>
    </source>
</evidence>
<dbReference type="Pfam" id="PF19269">
    <property type="entry name" value="Anticodon_2"/>
    <property type="match status" value="1"/>
</dbReference>
<name>A0A6U2I0E7_9CHLO</name>
<evidence type="ECO:0000256" key="3">
    <source>
        <dbReference type="ARBA" id="ARBA00012835"/>
    </source>
</evidence>
<evidence type="ECO:0000256" key="9">
    <source>
        <dbReference type="ARBA" id="ARBA00030865"/>
    </source>
</evidence>
<dbReference type="GO" id="GO:0000049">
    <property type="term" value="F:tRNA binding"/>
    <property type="evidence" value="ECO:0007669"/>
    <property type="project" value="InterPro"/>
</dbReference>
<comment type="similarity">
    <text evidence="2">Belongs to the class-I aminoacyl-tRNA synthetase family. Glutamate--tRNA ligase type 1 subfamily.</text>
</comment>
<keyword evidence="6 10" id="KW-0067">ATP-binding</keyword>
<dbReference type="Gene3D" id="1.10.10.350">
    <property type="match status" value="1"/>
</dbReference>
<dbReference type="InterPro" id="IPR045462">
    <property type="entry name" value="aa-tRNA-synth_I_cd-bd"/>
</dbReference>
<dbReference type="InterPro" id="IPR020058">
    <property type="entry name" value="Glu/Gln-tRNA-synth_Ib_cat-dom"/>
</dbReference>
<evidence type="ECO:0000313" key="14">
    <source>
        <dbReference type="EMBL" id="CAD8301117.1"/>
    </source>
</evidence>
<keyword evidence="8 10" id="KW-0030">Aminoacyl-tRNA synthetase</keyword>
<dbReference type="FunFam" id="3.40.50.620:FF:000045">
    <property type="entry name" value="Glutamate--tRNA ligase, mitochondrial"/>
    <property type="match status" value="1"/>
</dbReference>
<dbReference type="GO" id="GO:0048608">
    <property type="term" value="P:reproductive structure development"/>
    <property type="evidence" value="ECO:0007669"/>
    <property type="project" value="UniProtKB-ARBA"/>
</dbReference>
<dbReference type="SUPFAM" id="SSF48163">
    <property type="entry name" value="An anticodon-binding domain of class I aminoacyl-tRNA synthetases"/>
    <property type="match status" value="1"/>
</dbReference>
<dbReference type="HAMAP" id="MF_00022">
    <property type="entry name" value="Glu_tRNA_synth_type1"/>
    <property type="match status" value="1"/>
</dbReference>
<dbReference type="InterPro" id="IPR014729">
    <property type="entry name" value="Rossmann-like_a/b/a_fold"/>
</dbReference>
<accession>A0A6U2I0E7</accession>
<dbReference type="InterPro" id="IPR008925">
    <property type="entry name" value="aa_tRNA-synth_I_cd-bd_sf"/>
</dbReference>
<organism evidence="15">
    <name type="scientific">Chlamydomonas euryale</name>
    <dbReference type="NCBI Taxonomy" id="1486919"/>
    <lineage>
        <taxon>Eukaryota</taxon>
        <taxon>Viridiplantae</taxon>
        <taxon>Chlorophyta</taxon>
        <taxon>core chlorophytes</taxon>
        <taxon>Chlorophyceae</taxon>
        <taxon>CS clade</taxon>
        <taxon>Chlamydomonadales</taxon>
        <taxon>Chlamydomonadaceae</taxon>
        <taxon>Chlamydomonas</taxon>
    </lineage>
</organism>
<evidence type="ECO:0000256" key="1">
    <source>
        <dbReference type="ARBA" id="ARBA00004173"/>
    </source>
</evidence>
<evidence type="ECO:0000256" key="7">
    <source>
        <dbReference type="ARBA" id="ARBA00022917"/>
    </source>
</evidence>
<dbReference type="EMBL" id="HBEC01034221">
    <property type="protein sequence ID" value="CAD8301116.1"/>
    <property type="molecule type" value="Transcribed_RNA"/>
</dbReference>
<proteinExistence type="inferred from homology"/>
<dbReference type="Gene3D" id="3.40.50.620">
    <property type="entry name" value="HUPs"/>
    <property type="match status" value="1"/>
</dbReference>
<dbReference type="GO" id="GO:0009791">
    <property type="term" value="P:post-embryonic development"/>
    <property type="evidence" value="ECO:0007669"/>
    <property type="project" value="UniProtKB-ARBA"/>
</dbReference>
<dbReference type="PROSITE" id="PS00178">
    <property type="entry name" value="AA_TRNA_LIGASE_I"/>
    <property type="match status" value="1"/>
</dbReference>
<dbReference type="GO" id="GO:0005739">
    <property type="term" value="C:mitochondrion"/>
    <property type="evidence" value="ECO:0007669"/>
    <property type="project" value="UniProtKB-SubCell"/>
</dbReference>
<evidence type="ECO:0000313" key="13">
    <source>
        <dbReference type="EMBL" id="CAD8301116.1"/>
    </source>
</evidence>
<sequence length="566" mass="61374">MAAASCRRGMSSAMAMASRGQIGRVRAAASFSVRRAAATPTVSASVRMICASAAAAAEPAAAPPAAGSEVRVRFAPSPTGNLHVGGARTALFNWLYAKKNGGKFILRVEDTDAARSTRESEEAMIRDLKWLGLDWDEGPDVGGPHAPYRQSERRDIYKKYVDQLVAQDKAYPCFCTDEELEAMKQDAEEKKLPPIYRGKWASASKEEVDAAMAAGLPCCYRFRVPKNVDVTIQDTIRGQVTWNSDTLGDFVLLRSNGLPVYNFCVAVDDCLMQINHVIRAEEHLPNTLRQVLIYDALGFPRPTFAHCSLILAPDKSKLSKRHGATSVGEFKDQGFLAPAMVNFLALLGWNDGTEQEIYTVDDLSSKFSLDRITKSPAVFDRVKLGWMNGQHLKEMGEEAMVSMVAAKAMELGIVKDASSDFTKQAVALCSGSLELVADIEAPLRSLLAFPLEETLAGADAKPFVEDGFKQVAEAAVAAFESGELSKAVAADEGFKKWLKAVGKEQGRKGKRLFMPMRIALTGRMQGPDVGEQMAALAAADGAVGDGVECVLLPERIERLKAWCASH</sequence>
<dbReference type="InterPro" id="IPR033910">
    <property type="entry name" value="GluRS_core"/>
</dbReference>
<keyword evidence="4 10" id="KW-0436">Ligase</keyword>
<dbReference type="InterPro" id="IPR004527">
    <property type="entry name" value="Glu-tRNA-ligase_bac/mito"/>
</dbReference>
<gene>
    <name evidence="13" type="ORF">CEUR00632_LOCUS15901</name>
    <name evidence="14" type="ORF">CEUR00632_LOCUS15902</name>
    <name evidence="15" type="ORF">CEUR00632_LOCUS15903</name>
</gene>
<keyword evidence="5 10" id="KW-0547">Nucleotide-binding</keyword>
<dbReference type="InterPro" id="IPR049940">
    <property type="entry name" value="GluQ/Sye"/>
</dbReference>
<evidence type="ECO:0000256" key="4">
    <source>
        <dbReference type="ARBA" id="ARBA00022598"/>
    </source>
</evidence>
<evidence type="ECO:0000313" key="15">
    <source>
        <dbReference type="EMBL" id="CAD8301119.1"/>
    </source>
</evidence>
<dbReference type="Pfam" id="PF00749">
    <property type="entry name" value="tRNA-synt_1c"/>
    <property type="match status" value="1"/>
</dbReference>
<dbReference type="InterPro" id="IPR000924">
    <property type="entry name" value="Glu/Gln-tRNA-synth"/>
</dbReference>
<evidence type="ECO:0000256" key="6">
    <source>
        <dbReference type="ARBA" id="ARBA00022840"/>
    </source>
</evidence>
<feature type="domain" description="Aminoacyl-tRNA synthetase class I anticodon-binding" evidence="12">
    <location>
        <begin position="411"/>
        <end position="536"/>
    </location>
</feature>
<evidence type="ECO:0000256" key="5">
    <source>
        <dbReference type="ARBA" id="ARBA00022741"/>
    </source>
</evidence>
<keyword evidence="7 10" id="KW-0648">Protein biosynthesis</keyword>
<dbReference type="PRINTS" id="PR00987">
    <property type="entry name" value="TRNASYNTHGLU"/>
</dbReference>
<dbReference type="CDD" id="cd00808">
    <property type="entry name" value="GluRS_core"/>
    <property type="match status" value="1"/>
</dbReference>
<dbReference type="GO" id="GO:0006424">
    <property type="term" value="P:glutamyl-tRNA aminoacylation"/>
    <property type="evidence" value="ECO:0007669"/>
    <property type="project" value="InterPro"/>
</dbReference>
<dbReference type="EMBL" id="HBEC01034222">
    <property type="protein sequence ID" value="CAD8301117.1"/>
    <property type="molecule type" value="Transcribed_RNA"/>
</dbReference>